<dbReference type="SUPFAM" id="SSF56349">
    <property type="entry name" value="DNA breaking-rejoining enzymes"/>
    <property type="match status" value="1"/>
</dbReference>
<evidence type="ECO:0000313" key="6">
    <source>
        <dbReference type="Proteomes" id="UP001200642"/>
    </source>
</evidence>
<dbReference type="Gene3D" id="1.10.150.130">
    <property type="match status" value="1"/>
</dbReference>
<dbReference type="AlphaFoldDB" id="A0AAE3ETY2"/>
<dbReference type="PROSITE" id="PS51898">
    <property type="entry name" value="TYR_RECOMBINASE"/>
    <property type="match status" value="1"/>
</dbReference>
<dbReference type="PANTHER" id="PTHR30349">
    <property type="entry name" value="PHAGE INTEGRASE-RELATED"/>
    <property type="match status" value="1"/>
</dbReference>
<gene>
    <name evidence="5" type="ORF">K8352_06495</name>
</gene>
<dbReference type="InterPro" id="IPR011010">
    <property type="entry name" value="DNA_brk_join_enz"/>
</dbReference>
<evidence type="ECO:0000256" key="3">
    <source>
        <dbReference type="ARBA" id="ARBA00023172"/>
    </source>
</evidence>
<dbReference type="GO" id="GO:0006310">
    <property type="term" value="P:DNA recombination"/>
    <property type="evidence" value="ECO:0007669"/>
    <property type="project" value="UniProtKB-KW"/>
</dbReference>
<organism evidence="5 6">
    <name type="scientific">Cerina litoralis</name>
    <dbReference type="NCBI Taxonomy" id="2874477"/>
    <lineage>
        <taxon>Bacteria</taxon>
        <taxon>Pseudomonadati</taxon>
        <taxon>Bacteroidota</taxon>
        <taxon>Flavobacteriia</taxon>
        <taxon>Flavobacteriales</taxon>
        <taxon>Flavobacteriaceae</taxon>
        <taxon>Cerina</taxon>
    </lineage>
</organism>
<comment type="caution">
    <text evidence="5">The sequence shown here is derived from an EMBL/GenBank/DDBJ whole genome shotgun (WGS) entry which is preliminary data.</text>
</comment>
<dbReference type="PANTHER" id="PTHR30349:SF64">
    <property type="entry name" value="PROPHAGE INTEGRASE INTD-RELATED"/>
    <property type="match status" value="1"/>
</dbReference>
<dbReference type="RefSeq" id="WP_317901535.1">
    <property type="nucleotide sequence ID" value="NZ_JAIRBC010000007.1"/>
</dbReference>
<keyword evidence="3" id="KW-0233">DNA recombination</keyword>
<dbReference type="InterPro" id="IPR013762">
    <property type="entry name" value="Integrase-like_cat_sf"/>
</dbReference>
<dbReference type="Proteomes" id="UP001200642">
    <property type="component" value="Unassembled WGS sequence"/>
</dbReference>
<dbReference type="EMBL" id="JAIRBC010000007">
    <property type="protein sequence ID" value="MCG2460390.1"/>
    <property type="molecule type" value="Genomic_DNA"/>
</dbReference>
<dbReference type="Gene3D" id="1.10.443.10">
    <property type="entry name" value="Intergrase catalytic core"/>
    <property type="match status" value="1"/>
</dbReference>
<evidence type="ECO:0000256" key="2">
    <source>
        <dbReference type="ARBA" id="ARBA00023125"/>
    </source>
</evidence>
<dbReference type="InterPro" id="IPR002104">
    <property type="entry name" value="Integrase_catalytic"/>
</dbReference>
<dbReference type="Pfam" id="PF00589">
    <property type="entry name" value="Phage_integrase"/>
    <property type="match status" value="1"/>
</dbReference>
<name>A0AAE3ETY2_9FLAO</name>
<keyword evidence="2" id="KW-0238">DNA-binding</keyword>
<evidence type="ECO:0000259" key="4">
    <source>
        <dbReference type="PROSITE" id="PS51898"/>
    </source>
</evidence>
<dbReference type="GO" id="GO:0003677">
    <property type="term" value="F:DNA binding"/>
    <property type="evidence" value="ECO:0007669"/>
    <property type="project" value="UniProtKB-KW"/>
</dbReference>
<accession>A0AAE3ETY2</accession>
<dbReference type="Pfam" id="PF13102">
    <property type="entry name" value="Phage_int_SAM_5"/>
    <property type="match status" value="1"/>
</dbReference>
<evidence type="ECO:0000256" key="1">
    <source>
        <dbReference type="ARBA" id="ARBA00008857"/>
    </source>
</evidence>
<proteinExistence type="inferred from homology"/>
<evidence type="ECO:0000313" key="5">
    <source>
        <dbReference type="EMBL" id="MCG2460390.1"/>
    </source>
</evidence>
<protein>
    <submittedName>
        <fullName evidence="5">Site-specific integrase</fullName>
    </submittedName>
</protein>
<dbReference type="CDD" id="cd01185">
    <property type="entry name" value="INTN1_C_like"/>
    <property type="match status" value="1"/>
</dbReference>
<comment type="similarity">
    <text evidence="1">Belongs to the 'phage' integrase family.</text>
</comment>
<keyword evidence="6" id="KW-1185">Reference proteome</keyword>
<reference evidence="5" key="1">
    <citation type="submission" date="2023-02" db="EMBL/GenBank/DDBJ databases">
        <title>Genome of Flavobacteriaceae gen. nov. sp. strain F89.</title>
        <authorList>
            <person name="Wang Y."/>
        </authorList>
    </citation>
    <scope>NUCLEOTIDE SEQUENCE</scope>
    <source>
        <strain evidence="5">F89</strain>
    </source>
</reference>
<dbReference type="InterPro" id="IPR050090">
    <property type="entry name" value="Tyrosine_recombinase_XerCD"/>
</dbReference>
<dbReference type="InterPro" id="IPR025269">
    <property type="entry name" value="SAM-like_dom"/>
</dbReference>
<dbReference type="GO" id="GO:0015074">
    <property type="term" value="P:DNA integration"/>
    <property type="evidence" value="ECO:0007669"/>
    <property type="project" value="InterPro"/>
</dbReference>
<feature type="domain" description="Tyr recombinase" evidence="4">
    <location>
        <begin position="248"/>
        <end position="422"/>
    </location>
</feature>
<dbReference type="InterPro" id="IPR010998">
    <property type="entry name" value="Integrase_recombinase_N"/>
</dbReference>
<sequence>MATKVSLRQKKITKGRKSLYLDFWPPIPHPETGEPTRREFLGLYIYMDKKELKQDILDLKKAIGDSQKKDKDCKSKIKDLKDLENFYNSYKGLTIFDKQHNTETRKIAQSIRQKRENFLNKPEIYSQYEKEQLRIKEMGEMCFVAYFRKLANKRKNSNHDNWVSALNYLETYTDGTIKFADLNERFFEDFKEYLLNTKSKKSSKTTLSQNSAHSYFNKIKAALRQAYKDGILNNDLNAKISPIKTEETRREYLTIEELNKLVKTPCNNELLKRAALFSALTGLRFSDIKKMTWGELEYIEGQGYFLNFSQKKTKGVEVLPISEQAYNFTEGRENPNDMPRDKPVFDGLKYSAYHNKHLFQWIGAAGITKDITFHCFRHTFATLQLFNGTDIYTVSKMLGHKDLKTTQVYAKIVDKAKRTASNKIKLDM</sequence>